<dbReference type="Gene3D" id="1.10.10.10">
    <property type="entry name" value="Winged helix-like DNA-binding domain superfamily/Winged helix DNA-binding domain"/>
    <property type="match status" value="1"/>
</dbReference>
<dbReference type="AlphaFoldDB" id="A0A7C2PDS0"/>
<comment type="caution">
    <text evidence="2">The sequence shown here is derived from an EMBL/GenBank/DDBJ whole genome shotgun (WGS) entry which is preliminary data.</text>
</comment>
<dbReference type="SUPFAM" id="SSF46785">
    <property type="entry name" value="Winged helix' DNA-binding domain"/>
    <property type="match status" value="1"/>
</dbReference>
<proteinExistence type="predicted"/>
<evidence type="ECO:0000259" key="1">
    <source>
        <dbReference type="Pfam" id="PF08461"/>
    </source>
</evidence>
<dbReference type="InterPro" id="IPR036390">
    <property type="entry name" value="WH_DNA-bd_sf"/>
</dbReference>
<dbReference type="EMBL" id="DTDJ01000028">
    <property type="protein sequence ID" value="HGL17502.1"/>
    <property type="molecule type" value="Genomic_DNA"/>
</dbReference>
<evidence type="ECO:0000313" key="3">
    <source>
        <dbReference type="EMBL" id="HGL17502.1"/>
    </source>
</evidence>
<protein>
    <submittedName>
        <fullName evidence="2">MarR family transcriptional regulator</fullName>
    </submittedName>
</protein>
<name>A0A7C2PDS0_UNCW3</name>
<organism evidence="2">
    <name type="scientific">candidate division WOR-3 bacterium</name>
    <dbReference type="NCBI Taxonomy" id="2052148"/>
    <lineage>
        <taxon>Bacteria</taxon>
        <taxon>Bacteria division WOR-3</taxon>
    </lineage>
</organism>
<feature type="domain" description="Ribonuclease R winged-helix" evidence="1">
    <location>
        <begin position="18"/>
        <end position="75"/>
    </location>
</feature>
<accession>A0A7C2PDS0</accession>
<dbReference type="InterPro" id="IPR013668">
    <property type="entry name" value="RNase_R_HTH_12"/>
</dbReference>
<dbReference type="Pfam" id="PF08461">
    <property type="entry name" value="WHD_RNase_R"/>
    <property type="match status" value="1"/>
</dbReference>
<reference evidence="2" key="1">
    <citation type="journal article" date="2020" name="mSystems">
        <title>Genome- and Community-Level Interaction Insights into Carbon Utilization and Element Cycling Functions of Hydrothermarchaeota in Hydrothermal Sediment.</title>
        <authorList>
            <person name="Zhou Z."/>
            <person name="Liu Y."/>
            <person name="Xu W."/>
            <person name="Pan J."/>
            <person name="Luo Z.H."/>
            <person name="Li M."/>
        </authorList>
    </citation>
    <scope>NUCLEOTIDE SEQUENCE [LARGE SCALE GENOMIC DNA]</scope>
    <source>
        <strain evidence="2">SpSt-34</strain>
        <strain evidence="3">SpSt-69</strain>
    </source>
</reference>
<sequence length="77" mass="8272">MPCARKPKITGPDDMEKKILEVLKNASQPMGCGDIAKALNVEVAKVMGKLRGMKTKGLVDSPEKGKYVITEEGKKAA</sequence>
<dbReference type="InterPro" id="IPR036388">
    <property type="entry name" value="WH-like_DNA-bd_sf"/>
</dbReference>
<evidence type="ECO:0000313" key="2">
    <source>
        <dbReference type="EMBL" id="HEN27858.1"/>
    </source>
</evidence>
<dbReference type="EMBL" id="DSOL01000126">
    <property type="protein sequence ID" value="HEN27858.1"/>
    <property type="molecule type" value="Genomic_DNA"/>
</dbReference>
<gene>
    <name evidence="2" type="ORF">ENQ77_04220</name>
    <name evidence="3" type="ORF">ENU66_04140</name>
</gene>